<keyword evidence="2" id="KW-1185">Reference proteome</keyword>
<evidence type="ECO:0000313" key="1">
    <source>
        <dbReference type="EMBL" id="KIJ33945.1"/>
    </source>
</evidence>
<feature type="non-terminal residue" evidence="1">
    <location>
        <position position="105"/>
    </location>
</feature>
<dbReference type="Proteomes" id="UP000054279">
    <property type="component" value="Unassembled WGS sequence"/>
</dbReference>
<organism evidence="1 2">
    <name type="scientific">Sphaerobolus stellatus (strain SS14)</name>
    <dbReference type="NCBI Taxonomy" id="990650"/>
    <lineage>
        <taxon>Eukaryota</taxon>
        <taxon>Fungi</taxon>
        <taxon>Dikarya</taxon>
        <taxon>Basidiomycota</taxon>
        <taxon>Agaricomycotina</taxon>
        <taxon>Agaricomycetes</taxon>
        <taxon>Phallomycetidae</taxon>
        <taxon>Geastrales</taxon>
        <taxon>Sphaerobolaceae</taxon>
        <taxon>Sphaerobolus</taxon>
    </lineage>
</organism>
<gene>
    <name evidence="1" type="ORF">M422DRAFT_783037</name>
</gene>
<reference evidence="1 2" key="1">
    <citation type="submission" date="2014-06" db="EMBL/GenBank/DDBJ databases">
        <title>Evolutionary Origins and Diversification of the Mycorrhizal Mutualists.</title>
        <authorList>
            <consortium name="DOE Joint Genome Institute"/>
            <consortium name="Mycorrhizal Genomics Consortium"/>
            <person name="Kohler A."/>
            <person name="Kuo A."/>
            <person name="Nagy L.G."/>
            <person name="Floudas D."/>
            <person name="Copeland A."/>
            <person name="Barry K.W."/>
            <person name="Cichocki N."/>
            <person name="Veneault-Fourrey C."/>
            <person name="LaButti K."/>
            <person name="Lindquist E.A."/>
            <person name="Lipzen A."/>
            <person name="Lundell T."/>
            <person name="Morin E."/>
            <person name="Murat C."/>
            <person name="Riley R."/>
            <person name="Ohm R."/>
            <person name="Sun H."/>
            <person name="Tunlid A."/>
            <person name="Henrissat B."/>
            <person name="Grigoriev I.V."/>
            <person name="Hibbett D.S."/>
            <person name="Martin F."/>
        </authorList>
    </citation>
    <scope>NUCLEOTIDE SEQUENCE [LARGE SCALE GENOMIC DNA]</scope>
    <source>
        <strain evidence="1 2">SS14</strain>
    </source>
</reference>
<dbReference type="AlphaFoldDB" id="A0A0C9V921"/>
<proteinExistence type="predicted"/>
<dbReference type="HOGENOM" id="CLU_2243080_0_0_1"/>
<evidence type="ECO:0000313" key="2">
    <source>
        <dbReference type="Proteomes" id="UP000054279"/>
    </source>
</evidence>
<protein>
    <submittedName>
        <fullName evidence="1">Uncharacterized protein</fullName>
    </submittedName>
</protein>
<sequence>AIHYSDKNHSHSSFNTSSLNTITCLPPSLKLPPSQRAHTQKRRRKHIKTLTVPSQRVALIEKVLLLKKHRSSGIRDRSDHALYSILIYFGFHRHPTSGRNCNIHA</sequence>
<dbReference type="EMBL" id="KN837206">
    <property type="protein sequence ID" value="KIJ33945.1"/>
    <property type="molecule type" value="Genomic_DNA"/>
</dbReference>
<name>A0A0C9V921_SPHS4</name>
<accession>A0A0C9V921</accession>